<dbReference type="InterPro" id="IPR023210">
    <property type="entry name" value="NADP_OxRdtase_dom"/>
</dbReference>
<comment type="caution">
    <text evidence="2">The sequence shown here is derived from an EMBL/GenBank/DDBJ whole genome shotgun (WGS) entry which is preliminary data.</text>
</comment>
<dbReference type="Pfam" id="PF00248">
    <property type="entry name" value="Aldo_ket_red"/>
    <property type="match status" value="1"/>
</dbReference>
<dbReference type="EC" id="1.1.1.122" evidence="2"/>
<feature type="domain" description="NADP-dependent oxidoreductase" evidence="1">
    <location>
        <begin position="19"/>
        <end position="314"/>
    </location>
</feature>
<dbReference type="Proteomes" id="UP000758168">
    <property type="component" value="Unassembled WGS sequence"/>
</dbReference>
<dbReference type="GO" id="GO:0047834">
    <property type="term" value="F:D-threo-aldose 1-dehydrogenase activity"/>
    <property type="evidence" value="ECO:0007669"/>
    <property type="project" value="UniProtKB-EC"/>
</dbReference>
<accession>A0ABS4Z538</accession>
<dbReference type="CDD" id="cd19152">
    <property type="entry name" value="AKR_AKR15A"/>
    <property type="match status" value="1"/>
</dbReference>
<reference evidence="2 3" key="1">
    <citation type="submission" date="2021-03" db="EMBL/GenBank/DDBJ databases">
        <title>Sequencing the genomes of 1000 actinobacteria strains.</title>
        <authorList>
            <person name="Klenk H.-P."/>
        </authorList>
    </citation>
    <scope>NUCLEOTIDE SEQUENCE [LARGE SCALE GENOMIC DNA]</scope>
    <source>
        <strain evidence="2 3">DSM 12936</strain>
    </source>
</reference>
<sequence>MAGVSGRRRLGRTDVEVTPLGFGAAALGNLYAPVTDEDARAAVDAAWDAGIRYFDTAPHYGLGLSERRLGAALAGRPRDQLVVSTKVGRLLVDNPHPTGSDMAHQFAVPDDLTRVRDYSADGVRRSLEASLERLGLDRVDVALVHDPDDVLDQAVAETVPALVALREEGLVGAVGVGMNQWQALHRVVVETDLDVVMVAGRWTLVDRSAEPLLAAAQERSVSVLAAAAYNSGLLTAPWPADDARFDYGPAPAGVLATARRWALRAEQHGVTLPDLALQFPLRHPATAAVVVGLRSPVEVAAAAERLTRPVPEAVWADPTL</sequence>
<dbReference type="SUPFAM" id="SSF51430">
    <property type="entry name" value="NAD(P)-linked oxidoreductase"/>
    <property type="match status" value="1"/>
</dbReference>
<proteinExistence type="predicted"/>
<dbReference type="Gene3D" id="3.20.20.100">
    <property type="entry name" value="NADP-dependent oxidoreductase domain"/>
    <property type="match status" value="1"/>
</dbReference>
<name>A0ABS4Z538_9ACTN</name>
<evidence type="ECO:0000313" key="2">
    <source>
        <dbReference type="EMBL" id="MBP2416162.1"/>
    </source>
</evidence>
<dbReference type="RefSeq" id="WP_210053693.1">
    <property type="nucleotide sequence ID" value="NZ_BAAAMH010000012.1"/>
</dbReference>
<organism evidence="2 3">
    <name type="scientific">Microlunatus capsulatus</name>
    <dbReference type="NCBI Taxonomy" id="99117"/>
    <lineage>
        <taxon>Bacteria</taxon>
        <taxon>Bacillati</taxon>
        <taxon>Actinomycetota</taxon>
        <taxon>Actinomycetes</taxon>
        <taxon>Propionibacteriales</taxon>
        <taxon>Propionibacteriaceae</taxon>
        <taxon>Microlunatus</taxon>
    </lineage>
</organism>
<keyword evidence="3" id="KW-1185">Reference proteome</keyword>
<dbReference type="InterPro" id="IPR020471">
    <property type="entry name" value="AKR"/>
</dbReference>
<dbReference type="EMBL" id="JAGIOB010000001">
    <property type="protein sequence ID" value="MBP2416162.1"/>
    <property type="molecule type" value="Genomic_DNA"/>
</dbReference>
<evidence type="ECO:0000313" key="3">
    <source>
        <dbReference type="Proteomes" id="UP000758168"/>
    </source>
</evidence>
<protein>
    <submittedName>
        <fullName evidence="2">D-threo-aldose 1-dehydrogenase</fullName>
        <ecNumber evidence="2">1.1.1.122</ecNumber>
    </submittedName>
</protein>
<gene>
    <name evidence="2" type="ORF">JOF54_001084</name>
</gene>
<evidence type="ECO:0000259" key="1">
    <source>
        <dbReference type="Pfam" id="PF00248"/>
    </source>
</evidence>
<keyword evidence="2" id="KW-0560">Oxidoreductase</keyword>
<dbReference type="PANTHER" id="PTHR42686">
    <property type="entry name" value="GH17980P-RELATED"/>
    <property type="match status" value="1"/>
</dbReference>
<dbReference type="PANTHER" id="PTHR42686:SF1">
    <property type="entry name" value="GH17980P-RELATED"/>
    <property type="match status" value="1"/>
</dbReference>
<dbReference type="InterPro" id="IPR036812">
    <property type="entry name" value="NAD(P)_OxRdtase_dom_sf"/>
</dbReference>